<protein>
    <recommendedName>
        <fullName evidence="2">DegT/DnrJ/EryC1/StrS aminotransferase family protein</fullName>
    </recommendedName>
</protein>
<dbReference type="InterPro" id="IPR015424">
    <property type="entry name" value="PyrdxlP-dep_Trfase"/>
</dbReference>
<dbReference type="InterPro" id="IPR015421">
    <property type="entry name" value="PyrdxlP-dep_Trfase_major"/>
</dbReference>
<dbReference type="EMBL" id="UINC01079859">
    <property type="protein sequence ID" value="SVC22275.1"/>
    <property type="molecule type" value="Genomic_DNA"/>
</dbReference>
<evidence type="ECO:0008006" key="2">
    <source>
        <dbReference type="Google" id="ProtNLM"/>
    </source>
</evidence>
<dbReference type="AlphaFoldDB" id="A0A382KFA9"/>
<gene>
    <name evidence="1" type="ORF">METZ01_LOCUS275129</name>
</gene>
<dbReference type="Gene3D" id="3.40.640.10">
    <property type="entry name" value="Type I PLP-dependent aspartate aminotransferase-like (Major domain)"/>
    <property type="match status" value="1"/>
</dbReference>
<dbReference type="GO" id="GO:0008483">
    <property type="term" value="F:transaminase activity"/>
    <property type="evidence" value="ECO:0007669"/>
    <property type="project" value="TreeGrafter"/>
</dbReference>
<proteinExistence type="predicted"/>
<dbReference type="PANTHER" id="PTHR30244:SF34">
    <property type="entry name" value="DTDP-4-AMINO-4,6-DIDEOXYGALACTOSE TRANSAMINASE"/>
    <property type="match status" value="1"/>
</dbReference>
<feature type="non-terminal residue" evidence="1">
    <location>
        <position position="122"/>
    </location>
</feature>
<sequence>MDIDLPYHRPCIDDDEINEVVETLKSGWLTTGSRTFQFEEDFKKYIGSRHAIGLNSCTAGLHLAAATQEFAPGDEVITTTMTFPATASAMIHARLRPVLVDVEPGTLNMDVSKVEEKISPRT</sequence>
<evidence type="ECO:0000313" key="1">
    <source>
        <dbReference type="EMBL" id="SVC22275.1"/>
    </source>
</evidence>
<organism evidence="1">
    <name type="scientific">marine metagenome</name>
    <dbReference type="NCBI Taxonomy" id="408172"/>
    <lineage>
        <taxon>unclassified sequences</taxon>
        <taxon>metagenomes</taxon>
        <taxon>ecological metagenomes</taxon>
    </lineage>
</organism>
<dbReference type="GO" id="GO:0030170">
    <property type="term" value="F:pyridoxal phosphate binding"/>
    <property type="evidence" value="ECO:0007669"/>
    <property type="project" value="TreeGrafter"/>
</dbReference>
<dbReference type="InterPro" id="IPR000653">
    <property type="entry name" value="DegT/StrS_aminotransferase"/>
</dbReference>
<dbReference type="PANTHER" id="PTHR30244">
    <property type="entry name" value="TRANSAMINASE"/>
    <property type="match status" value="1"/>
</dbReference>
<reference evidence="1" key="1">
    <citation type="submission" date="2018-05" db="EMBL/GenBank/DDBJ databases">
        <authorList>
            <person name="Lanie J.A."/>
            <person name="Ng W.-L."/>
            <person name="Kazmierczak K.M."/>
            <person name="Andrzejewski T.M."/>
            <person name="Davidsen T.M."/>
            <person name="Wayne K.J."/>
            <person name="Tettelin H."/>
            <person name="Glass J.I."/>
            <person name="Rusch D."/>
            <person name="Podicherti R."/>
            <person name="Tsui H.-C.T."/>
            <person name="Winkler M.E."/>
        </authorList>
    </citation>
    <scope>NUCLEOTIDE SEQUENCE</scope>
</reference>
<dbReference type="SUPFAM" id="SSF53383">
    <property type="entry name" value="PLP-dependent transferases"/>
    <property type="match status" value="1"/>
</dbReference>
<dbReference type="GO" id="GO:0000271">
    <property type="term" value="P:polysaccharide biosynthetic process"/>
    <property type="evidence" value="ECO:0007669"/>
    <property type="project" value="TreeGrafter"/>
</dbReference>
<accession>A0A382KFA9</accession>
<dbReference type="Pfam" id="PF01041">
    <property type="entry name" value="DegT_DnrJ_EryC1"/>
    <property type="match status" value="1"/>
</dbReference>
<name>A0A382KFA9_9ZZZZ</name>